<evidence type="ECO:0000256" key="1">
    <source>
        <dbReference type="SAM" id="MobiDB-lite"/>
    </source>
</evidence>
<dbReference type="Gene3D" id="2.60.40.3630">
    <property type="match status" value="1"/>
</dbReference>
<keyword evidence="2" id="KW-1133">Transmembrane helix</keyword>
<feature type="transmembrane region" description="Helical" evidence="2">
    <location>
        <begin position="97"/>
        <end position="118"/>
    </location>
</feature>
<evidence type="ECO:0000313" key="4">
    <source>
        <dbReference type="Proteomes" id="UP000469292"/>
    </source>
</evidence>
<dbReference type="AlphaFoldDB" id="A0A6I5N053"/>
<dbReference type="Proteomes" id="UP000469292">
    <property type="component" value="Unassembled WGS sequence"/>
</dbReference>
<feature type="compositionally biased region" description="Polar residues" evidence="1">
    <location>
        <begin position="1"/>
        <end position="12"/>
    </location>
</feature>
<evidence type="ECO:0008006" key="5">
    <source>
        <dbReference type="Google" id="ProtNLM"/>
    </source>
</evidence>
<feature type="region of interest" description="Disordered" evidence="1">
    <location>
        <begin position="130"/>
        <end position="151"/>
    </location>
</feature>
<dbReference type="RefSeq" id="WP_163227433.1">
    <property type="nucleotide sequence ID" value="NZ_VYSG01000001.1"/>
</dbReference>
<organism evidence="3 4">
    <name type="scientific">Bifidobacterium choloepi</name>
    <dbReference type="NCBI Taxonomy" id="2614131"/>
    <lineage>
        <taxon>Bacteria</taxon>
        <taxon>Bacillati</taxon>
        <taxon>Actinomycetota</taxon>
        <taxon>Actinomycetes</taxon>
        <taxon>Bifidobacteriales</taxon>
        <taxon>Bifidobacteriaceae</taxon>
        <taxon>Bifidobacterium</taxon>
    </lineage>
</organism>
<keyword evidence="2" id="KW-0812">Transmembrane</keyword>
<proteinExistence type="predicted"/>
<keyword evidence="2" id="KW-0472">Membrane</keyword>
<name>A0A6I5N053_9BIFI</name>
<comment type="caution">
    <text evidence="3">The sequence shown here is derived from an EMBL/GenBank/DDBJ whole genome shotgun (WGS) entry which is preliminary data.</text>
</comment>
<feature type="region of interest" description="Disordered" evidence="1">
    <location>
        <begin position="1"/>
        <end position="61"/>
    </location>
</feature>
<evidence type="ECO:0000313" key="3">
    <source>
        <dbReference type="EMBL" id="NEG69927.1"/>
    </source>
</evidence>
<accession>A0A6I5N053</accession>
<feature type="compositionally biased region" description="Low complexity" evidence="1">
    <location>
        <begin position="45"/>
        <end position="56"/>
    </location>
</feature>
<evidence type="ECO:0000256" key="2">
    <source>
        <dbReference type="SAM" id="Phobius"/>
    </source>
</evidence>
<dbReference type="EMBL" id="VYSG01000001">
    <property type="protein sequence ID" value="NEG69927.1"/>
    <property type="molecule type" value="Genomic_DNA"/>
</dbReference>
<reference evidence="3 4" key="1">
    <citation type="submission" date="2019-09" db="EMBL/GenBank/DDBJ databases">
        <title>Phylogenetic characterization of a novel taxon of the genus Bifidobacterium: Bifidobacterium choloepi sp. nov.</title>
        <authorList>
            <person name="Modesto M."/>
            <person name="Satti M."/>
        </authorList>
    </citation>
    <scope>NUCLEOTIDE SEQUENCE [LARGE SCALE GENOMIC DNA]</scope>
    <source>
        <strain evidence="3 4">BRDM6</strain>
    </source>
</reference>
<protein>
    <recommendedName>
        <fullName evidence="5">TcdA-E operon negative regulator</fullName>
    </recommendedName>
</protein>
<gene>
    <name evidence="3" type="ORF">F6S87_04810</name>
</gene>
<keyword evidence="4" id="KW-1185">Reference proteome</keyword>
<sequence>MTQNNVAPQGSPQGDGDWNQEPLNNDNYYVMNENAGVPQEPFNMQGQSDYGQSQGSLNGMPPANPYGNVTPPVGNEPKRNPLKVVGEVVTKQLPLQVWHLIAIIVAVALVAVGVTTVVNREPVEGFAVAGAQESFEPEAPATGEETDEEEEEVVAEPQLVSITVSYAGTTEAGATIDTDTDGIAVRAQYDDGTSKQVYDFKVVTPVTLEEGKTSEVTVSYEGCTAKFTVTVPMSEATFKSKVTGATYDDLARNPDSHTGEIVHFRGEIKQVIEGDSETQYRIGVSQSSSGRWTSDDVIYVSFATDSNARFLEDDVVEFWGYSAGLVSYTSTLGSKITIPSVLAKYMELVE</sequence>